<dbReference type="GO" id="GO:0016020">
    <property type="term" value="C:membrane"/>
    <property type="evidence" value="ECO:0007669"/>
    <property type="project" value="UniProtKB-SubCell"/>
</dbReference>
<feature type="transmembrane region" description="Helical" evidence="7">
    <location>
        <begin position="257"/>
        <end position="278"/>
    </location>
</feature>
<name>A0A5N5HDS0_9ROSA</name>
<keyword evidence="4" id="KW-0677">Repeat</keyword>
<evidence type="ECO:0000313" key="9">
    <source>
        <dbReference type="Proteomes" id="UP000327157"/>
    </source>
</evidence>
<dbReference type="PANTHER" id="PTHR48065:SF72">
    <property type="entry name" value="LEUCINE-RICH REPEAT-CONTAINING N-TERMINAL PLANT-TYPE DOMAIN-CONTAINING PROTEIN"/>
    <property type="match status" value="1"/>
</dbReference>
<evidence type="ECO:0000256" key="2">
    <source>
        <dbReference type="ARBA" id="ARBA00022614"/>
    </source>
</evidence>
<dbReference type="FunFam" id="3.80.10.10:FF:000041">
    <property type="entry name" value="LRR receptor-like serine/threonine-protein kinase ERECTA"/>
    <property type="match status" value="1"/>
</dbReference>
<keyword evidence="5 7" id="KW-0472">Membrane</keyword>
<keyword evidence="3" id="KW-0732">Signal</keyword>
<dbReference type="SUPFAM" id="SSF52058">
    <property type="entry name" value="L domain-like"/>
    <property type="match status" value="1"/>
</dbReference>
<keyword evidence="9" id="KW-1185">Reference proteome</keyword>
<dbReference type="InterPro" id="IPR032675">
    <property type="entry name" value="LRR_dom_sf"/>
</dbReference>
<evidence type="ECO:0000256" key="6">
    <source>
        <dbReference type="ARBA" id="ARBA00023180"/>
    </source>
</evidence>
<comment type="caution">
    <text evidence="8">The sequence shown here is derived from an EMBL/GenBank/DDBJ whole genome shotgun (WGS) entry which is preliminary data.</text>
</comment>
<dbReference type="Proteomes" id="UP000327157">
    <property type="component" value="Chromosome 16"/>
</dbReference>
<keyword evidence="2" id="KW-0433">Leucine-rich repeat</keyword>
<reference evidence="8 9" key="1">
    <citation type="submission" date="2019-09" db="EMBL/GenBank/DDBJ databases">
        <authorList>
            <person name="Ou C."/>
        </authorList>
    </citation>
    <scope>NUCLEOTIDE SEQUENCE [LARGE SCALE GENOMIC DNA]</scope>
    <source>
        <strain evidence="8">S2</strain>
        <tissue evidence="8">Leaf</tissue>
    </source>
</reference>
<reference evidence="8 9" key="3">
    <citation type="submission" date="2019-11" db="EMBL/GenBank/DDBJ databases">
        <title>A de novo genome assembly of a pear dwarfing rootstock.</title>
        <authorList>
            <person name="Wang F."/>
            <person name="Wang J."/>
            <person name="Li S."/>
            <person name="Zhang Y."/>
            <person name="Fang M."/>
            <person name="Ma L."/>
            <person name="Zhao Y."/>
            <person name="Jiang S."/>
        </authorList>
    </citation>
    <scope>NUCLEOTIDE SEQUENCE [LARGE SCALE GENOMIC DNA]</scope>
    <source>
        <strain evidence="8">S2</strain>
        <tissue evidence="8">Leaf</tissue>
    </source>
</reference>
<dbReference type="OrthoDB" id="1734423at2759"/>
<dbReference type="PANTHER" id="PTHR48065">
    <property type="entry name" value="OS10G0469600 PROTEIN"/>
    <property type="match status" value="1"/>
</dbReference>
<evidence type="ECO:0000256" key="5">
    <source>
        <dbReference type="ARBA" id="ARBA00023136"/>
    </source>
</evidence>
<organism evidence="8 9">
    <name type="scientific">Pyrus ussuriensis x Pyrus communis</name>
    <dbReference type="NCBI Taxonomy" id="2448454"/>
    <lineage>
        <taxon>Eukaryota</taxon>
        <taxon>Viridiplantae</taxon>
        <taxon>Streptophyta</taxon>
        <taxon>Embryophyta</taxon>
        <taxon>Tracheophyta</taxon>
        <taxon>Spermatophyta</taxon>
        <taxon>Magnoliopsida</taxon>
        <taxon>eudicotyledons</taxon>
        <taxon>Gunneridae</taxon>
        <taxon>Pentapetalae</taxon>
        <taxon>rosids</taxon>
        <taxon>fabids</taxon>
        <taxon>Rosales</taxon>
        <taxon>Rosaceae</taxon>
        <taxon>Amygdaloideae</taxon>
        <taxon>Maleae</taxon>
        <taxon>Pyrus</taxon>
    </lineage>
</organism>
<evidence type="ECO:0000256" key="7">
    <source>
        <dbReference type="SAM" id="Phobius"/>
    </source>
</evidence>
<keyword evidence="7" id="KW-0812">Transmembrane</keyword>
<evidence type="ECO:0000313" key="8">
    <source>
        <dbReference type="EMBL" id="KAB2626015.1"/>
    </source>
</evidence>
<dbReference type="EMBL" id="SMOL01000160">
    <property type="protein sequence ID" value="KAB2626015.1"/>
    <property type="molecule type" value="Genomic_DNA"/>
</dbReference>
<dbReference type="Gene3D" id="3.80.10.10">
    <property type="entry name" value="Ribonuclease Inhibitor"/>
    <property type="match status" value="1"/>
</dbReference>
<accession>A0A5N5HDS0</accession>
<dbReference type="Pfam" id="PF13855">
    <property type="entry name" value="LRR_8"/>
    <property type="match status" value="1"/>
</dbReference>
<evidence type="ECO:0000256" key="4">
    <source>
        <dbReference type="ARBA" id="ARBA00022737"/>
    </source>
</evidence>
<keyword evidence="7" id="KW-1133">Transmembrane helix</keyword>
<sequence length="314" mass="35740">MKILMQCKSLQTLLLSSQFDHEVMPIDDDMVDFQGFQNLRVLILSDYRLIGQIHGWLSNLKNLGNLYLGGHQITGSIPSWLGTLPKLFSLSLESNQISGEFPKQLCRLLLLISASRVDNYEFKLPIIDGLIKVLRFLSCKLSNFPGSISLNHNNINGNIPIEICQLQLLHELFFDNNNFSGNIPSQMSNLKYLETLDLSTNHLSGTIPSSMASLNFLKEFDVSSRASAPVFEGNPKLCGALLPNEYREIDVDSKNNFYIFATLGFIVGFWGVCSFLVLKKTWRYAYFRFLDTIQDSLYLKITMCIARMRIRVRD</sequence>
<keyword evidence="6" id="KW-0325">Glycoprotein</keyword>
<comment type="subcellular location">
    <subcellularLocation>
        <location evidence="1">Membrane</location>
    </subcellularLocation>
</comment>
<reference evidence="9" key="2">
    <citation type="submission" date="2019-10" db="EMBL/GenBank/DDBJ databases">
        <title>A de novo genome assembly of a pear dwarfing rootstock.</title>
        <authorList>
            <person name="Wang F."/>
            <person name="Wang J."/>
            <person name="Li S."/>
            <person name="Zhang Y."/>
            <person name="Fang M."/>
            <person name="Ma L."/>
            <person name="Zhao Y."/>
            <person name="Jiang S."/>
        </authorList>
    </citation>
    <scope>NUCLEOTIDE SEQUENCE [LARGE SCALE GENOMIC DNA]</scope>
</reference>
<keyword evidence="8" id="KW-0675">Receptor</keyword>
<dbReference type="AlphaFoldDB" id="A0A5N5HDS0"/>
<dbReference type="InterPro" id="IPR001611">
    <property type="entry name" value="Leu-rich_rpt"/>
</dbReference>
<gene>
    <name evidence="8" type="ORF">D8674_017675</name>
</gene>
<proteinExistence type="predicted"/>
<protein>
    <submittedName>
        <fullName evidence="8">Receptor-like protein 2</fullName>
    </submittedName>
</protein>
<evidence type="ECO:0000256" key="1">
    <source>
        <dbReference type="ARBA" id="ARBA00004370"/>
    </source>
</evidence>
<dbReference type="Pfam" id="PF00560">
    <property type="entry name" value="LRR_1"/>
    <property type="match status" value="2"/>
</dbReference>
<evidence type="ECO:0000256" key="3">
    <source>
        <dbReference type="ARBA" id="ARBA00022729"/>
    </source>
</evidence>